<organism evidence="1">
    <name type="scientific">Rhizophagus irregularis (strain DAOM 181602 / DAOM 197198 / MUCL 43194)</name>
    <name type="common">Arbuscular mycorrhizal fungus</name>
    <name type="synonym">Glomus intraradices</name>
    <dbReference type="NCBI Taxonomy" id="747089"/>
    <lineage>
        <taxon>Eukaryota</taxon>
        <taxon>Fungi</taxon>
        <taxon>Fungi incertae sedis</taxon>
        <taxon>Mucoromycota</taxon>
        <taxon>Glomeromycotina</taxon>
        <taxon>Glomeromycetes</taxon>
        <taxon>Glomerales</taxon>
        <taxon>Glomeraceae</taxon>
        <taxon>Rhizophagus</taxon>
    </lineage>
</organism>
<dbReference type="AlphaFoldDB" id="U9SQA2"/>
<reference evidence="1" key="1">
    <citation type="submission" date="2013-07" db="EMBL/GenBank/DDBJ databases">
        <title>The genome of an arbuscular mycorrhizal fungus provides insights into the evolution of the oldest plant symbiosis.</title>
        <authorList>
            <consortium name="DOE Joint Genome Institute"/>
            <person name="Tisserant E."/>
            <person name="Malbreil M."/>
            <person name="Kuo A."/>
            <person name="Kohler A."/>
            <person name="Symeonidi A."/>
            <person name="Balestrini R."/>
            <person name="Charron P."/>
            <person name="Duensing N."/>
            <person name="Frei-dit-Frey N."/>
            <person name="Gianinazzi-Pearson V."/>
            <person name="Gilbert B."/>
            <person name="Handa Y."/>
            <person name="Hijri M."/>
            <person name="Kaul R."/>
            <person name="Kawaguchi M."/>
            <person name="Krajinski F."/>
            <person name="Lammers P."/>
            <person name="Lapierre D."/>
            <person name="Masclaux F.G."/>
            <person name="Murat C."/>
            <person name="Morin E."/>
            <person name="Ndikumana S."/>
            <person name="Pagni M."/>
            <person name="Petitpierre D."/>
            <person name="Requena N."/>
            <person name="Rosikiewicz P."/>
            <person name="Riley R."/>
            <person name="Saito K."/>
            <person name="San Clemente H."/>
            <person name="Shapiro H."/>
            <person name="van Tuinen D."/>
            <person name="Becard G."/>
            <person name="Bonfante P."/>
            <person name="Paszkowski U."/>
            <person name="Shachar-Hill Y."/>
            <person name="Young J.P."/>
            <person name="Sanders I.R."/>
            <person name="Henrissat B."/>
            <person name="Rensing S.A."/>
            <person name="Grigoriev I.V."/>
            <person name="Corradi N."/>
            <person name="Roux C."/>
            <person name="Martin F."/>
        </authorList>
    </citation>
    <scope>NUCLEOTIDE SEQUENCE</scope>
    <source>
        <strain evidence="1">DAOM 197198</strain>
    </source>
</reference>
<proteinExistence type="predicted"/>
<sequence length="122" mass="14444">MGLPFGVFSFERMNGIIGSLPNSRRKIEPEIMRFMMQSSQIERRFHTVYLKIIGYLSIQTIFTTNEIEFGFVDRLLQQENYAAVTRQITRTEDCELGRTFWVYNLYCPEAYVEITCKENSKF</sequence>
<dbReference type="HOGENOM" id="CLU_2027979_0_0_1"/>
<evidence type="ECO:0000313" key="1">
    <source>
        <dbReference type="EMBL" id="ERZ96197.1"/>
    </source>
</evidence>
<gene>
    <name evidence="1" type="ORF">GLOINDRAFT_12869</name>
</gene>
<name>U9SQA2_RHIID</name>
<accession>U9SQA2</accession>
<protein>
    <submittedName>
        <fullName evidence="1">Uncharacterized protein</fullName>
    </submittedName>
</protein>
<dbReference type="EMBL" id="KI300648">
    <property type="protein sequence ID" value="ERZ96197.1"/>
    <property type="molecule type" value="Genomic_DNA"/>
</dbReference>